<dbReference type="Proteomes" id="UP000250043">
    <property type="component" value="Unassembled WGS sequence"/>
</dbReference>
<keyword evidence="3" id="KW-1185">Reference proteome</keyword>
<evidence type="ECO:0000313" key="3">
    <source>
        <dbReference type="Proteomes" id="UP000250043"/>
    </source>
</evidence>
<gene>
    <name evidence="2" type="ORF">OBBRIDRAFT_798222</name>
</gene>
<evidence type="ECO:0000256" key="1">
    <source>
        <dbReference type="SAM" id="MobiDB-lite"/>
    </source>
</evidence>
<sequence>MCTTGRGLSPAHFEPRAFATLYPSNHPSNLANLIRQVLLLIPFESHDMFRAMWYLRHLPIFFGPVQLSLDKEHEMRFRDELLGGISDWELDAALRLVILGYMLSTKSRGACLIFDAAWRQVFDIPIQALVRLEHLATQILNRDLSISEQQWEQWLAYLHTFQLPPSPQTTQQIIPVIQSAVIGQELERLLQHAQSTEHSRYREPGRHHTMPVPAVPATRRRSSALRAPVHHRLSGNLTSGHWI</sequence>
<dbReference type="AlphaFoldDB" id="A0A8E2AP58"/>
<feature type="region of interest" description="Disordered" evidence="1">
    <location>
        <begin position="194"/>
        <end position="226"/>
    </location>
</feature>
<organism evidence="2 3">
    <name type="scientific">Obba rivulosa</name>
    <dbReference type="NCBI Taxonomy" id="1052685"/>
    <lineage>
        <taxon>Eukaryota</taxon>
        <taxon>Fungi</taxon>
        <taxon>Dikarya</taxon>
        <taxon>Basidiomycota</taxon>
        <taxon>Agaricomycotina</taxon>
        <taxon>Agaricomycetes</taxon>
        <taxon>Polyporales</taxon>
        <taxon>Gelatoporiaceae</taxon>
        <taxon>Obba</taxon>
    </lineage>
</organism>
<name>A0A8E2AP58_9APHY</name>
<proteinExistence type="predicted"/>
<dbReference type="OrthoDB" id="286814at2759"/>
<dbReference type="EMBL" id="KV722586">
    <property type="protein sequence ID" value="OCH85409.1"/>
    <property type="molecule type" value="Genomic_DNA"/>
</dbReference>
<protein>
    <submittedName>
        <fullName evidence="2">Uncharacterized protein</fullName>
    </submittedName>
</protein>
<feature type="compositionally biased region" description="Basic and acidic residues" evidence="1">
    <location>
        <begin position="194"/>
        <end position="206"/>
    </location>
</feature>
<accession>A0A8E2AP58</accession>
<evidence type="ECO:0000313" key="2">
    <source>
        <dbReference type="EMBL" id="OCH85409.1"/>
    </source>
</evidence>
<reference evidence="2 3" key="1">
    <citation type="submission" date="2016-07" db="EMBL/GenBank/DDBJ databases">
        <title>Draft genome of the white-rot fungus Obba rivulosa 3A-2.</title>
        <authorList>
            <consortium name="DOE Joint Genome Institute"/>
            <person name="Miettinen O."/>
            <person name="Riley R."/>
            <person name="Acob R."/>
            <person name="Barry K."/>
            <person name="Cullen D."/>
            <person name="De Vries R."/>
            <person name="Hainaut M."/>
            <person name="Hatakka A."/>
            <person name="Henrissat B."/>
            <person name="Hilden K."/>
            <person name="Kuo R."/>
            <person name="Labutti K."/>
            <person name="Lipzen A."/>
            <person name="Makela M.R."/>
            <person name="Sandor L."/>
            <person name="Spatafora J.W."/>
            <person name="Grigoriev I.V."/>
            <person name="Hibbett D.S."/>
        </authorList>
    </citation>
    <scope>NUCLEOTIDE SEQUENCE [LARGE SCALE GENOMIC DNA]</scope>
    <source>
        <strain evidence="2 3">3A-2</strain>
    </source>
</reference>